<name>A0A9X7YCT9_SPHYA</name>
<protein>
    <submittedName>
        <fullName evidence="1">Uncharacterized protein</fullName>
    </submittedName>
</protein>
<reference evidence="1 2" key="1">
    <citation type="submission" date="2020-07" db="EMBL/GenBank/DDBJ databases">
        <title>Whole genome sequence of Sphingobium yanoikuyae A3.</title>
        <authorList>
            <person name="Han S.-S."/>
        </authorList>
    </citation>
    <scope>NUCLEOTIDE SEQUENCE [LARGE SCALE GENOMIC DNA]</scope>
    <source>
        <strain evidence="1 2">A3</strain>
    </source>
</reference>
<proteinExistence type="predicted"/>
<dbReference type="Proteomes" id="UP000515377">
    <property type="component" value="Chromosome"/>
</dbReference>
<evidence type="ECO:0000313" key="1">
    <source>
        <dbReference type="EMBL" id="QNG46211.1"/>
    </source>
</evidence>
<organism evidence="1 2">
    <name type="scientific">Sphingobium yanoikuyae</name>
    <name type="common">Sphingomonas yanoikuyae</name>
    <dbReference type="NCBI Taxonomy" id="13690"/>
    <lineage>
        <taxon>Bacteria</taxon>
        <taxon>Pseudomonadati</taxon>
        <taxon>Pseudomonadota</taxon>
        <taxon>Alphaproteobacteria</taxon>
        <taxon>Sphingomonadales</taxon>
        <taxon>Sphingomonadaceae</taxon>
        <taxon>Sphingobium</taxon>
    </lineage>
</organism>
<dbReference type="EMBL" id="CP060122">
    <property type="protein sequence ID" value="QNG46211.1"/>
    <property type="molecule type" value="Genomic_DNA"/>
</dbReference>
<dbReference type="RefSeq" id="WP_138984413.1">
    <property type="nucleotide sequence ID" value="NZ_CP033230.1"/>
</dbReference>
<dbReference type="AlphaFoldDB" id="A0A9X7YCT9"/>
<accession>A0A9X7YCT9</accession>
<evidence type="ECO:0000313" key="2">
    <source>
        <dbReference type="Proteomes" id="UP000515377"/>
    </source>
</evidence>
<sequence>MARIEDQPRPKHRIAILFIASMRKQTRNHYRNHFSSKSIFPHHHFNSAQTETELLMALKYTGRRAPCLTRSSTLQDNLAAIDLVITEELPP</sequence>
<gene>
    <name evidence="1" type="ORF">H3V42_00540</name>
</gene>